<evidence type="ECO:0000256" key="2">
    <source>
        <dbReference type="ARBA" id="ARBA00022574"/>
    </source>
</evidence>
<accession>A0A8C7RKB9</accession>
<dbReference type="Proteomes" id="UP000694395">
    <property type="component" value="Chromosome 5"/>
</dbReference>
<gene>
    <name evidence="8" type="primary">TBL1XR1</name>
</gene>
<comment type="subcellular location">
    <subcellularLocation>
        <location evidence="1">Nucleus</location>
    </subcellularLocation>
</comment>
<keyword evidence="4" id="KW-0539">Nucleus</keyword>
<evidence type="ECO:0000313" key="9">
    <source>
        <dbReference type="Proteomes" id="UP000694395"/>
    </source>
</evidence>
<dbReference type="InterPro" id="IPR015943">
    <property type="entry name" value="WD40/YVTN_repeat-like_dom_sf"/>
</dbReference>
<dbReference type="InterPro" id="IPR045183">
    <property type="entry name" value="Ebi-like"/>
</dbReference>
<evidence type="ECO:0000256" key="6">
    <source>
        <dbReference type="PROSITE-ProRule" id="PRU00221"/>
    </source>
</evidence>
<dbReference type="SMART" id="SM00667">
    <property type="entry name" value="LisH"/>
    <property type="match status" value="1"/>
</dbReference>
<dbReference type="Pfam" id="PF00400">
    <property type="entry name" value="WD40"/>
    <property type="match status" value="4"/>
</dbReference>
<evidence type="ECO:0000256" key="7">
    <source>
        <dbReference type="SAM" id="MobiDB-lite"/>
    </source>
</evidence>
<proteinExistence type="inferred from homology"/>
<name>A0A8C7RKB9_ONCMY</name>
<dbReference type="Gene3D" id="1.20.960.30">
    <property type="match status" value="1"/>
</dbReference>
<dbReference type="SMART" id="SM00320">
    <property type="entry name" value="WD40"/>
    <property type="match status" value="4"/>
</dbReference>
<dbReference type="PROSITE" id="PS50896">
    <property type="entry name" value="LISH"/>
    <property type="match status" value="1"/>
</dbReference>
<keyword evidence="3" id="KW-0677">Repeat</keyword>
<evidence type="ECO:0000256" key="3">
    <source>
        <dbReference type="ARBA" id="ARBA00022737"/>
    </source>
</evidence>
<keyword evidence="9" id="KW-1185">Reference proteome</keyword>
<reference evidence="8" key="3">
    <citation type="submission" date="2025-09" db="UniProtKB">
        <authorList>
            <consortium name="Ensembl"/>
        </authorList>
    </citation>
    <scope>IDENTIFICATION</scope>
</reference>
<reference evidence="8" key="1">
    <citation type="submission" date="2020-07" db="EMBL/GenBank/DDBJ databases">
        <title>A long reads based de novo assembly of the rainbow trout Arlee double haploid line genome.</title>
        <authorList>
            <person name="Gao G."/>
            <person name="Palti Y."/>
        </authorList>
    </citation>
    <scope>NUCLEOTIDE SEQUENCE [LARGE SCALE GENOMIC DNA]</scope>
</reference>
<reference evidence="8" key="2">
    <citation type="submission" date="2025-08" db="UniProtKB">
        <authorList>
            <consortium name="Ensembl"/>
        </authorList>
    </citation>
    <scope>IDENTIFICATION</scope>
</reference>
<dbReference type="PANTHER" id="PTHR22846">
    <property type="entry name" value="WD40 REPEAT PROTEIN"/>
    <property type="match status" value="1"/>
</dbReference>
<dbReference type="Pfam" id="PF08513">
    <property type="entry name" value="LisH"/>
    <property type="match status" value="1"/>
</dbReference>
<protein>
    <submittedName>
        <fullName evidence="8">TBL1X/Y related 1</fullName>
    </submittedName>
</protein>
<dbReference type="InterPro" id="IPR036322">
    <property type="entry name" value="WD40_repeat_dom_sf"/>
</dbReference>
<feature type="region of interest" description="Disordered" evidence="7">
    <location>
        <begin position="107"/>
        <end position="135"/>
    </location>
</feature>
<dbReference type="GO" id="GO:0003714">
    <property type="term" value="F:transcription corepressor activity"/>
    <property type="evidence" value="ECO:0007669"/>
    <property type="project" value="InterPro"/>
</dbReference>
<evidence type="ECO:0000313" key="8">
    <source>
        <dbReference type="Ensembl" id="ENSOMYP00000053475.2"/>
    </source>
</evidence>
<dbReference type="InterPro" id="IPR001680">
    <property type="entry name" value="WD40_rpt"/>
</dbReference>
<dbReference type="FunFam" id="1.20.960.30:FF:000001">
    <property type="entry name" value="F-box-like/WD repeat-containing protein TBL1XR1"/>
    <property type="match status" value="1"/>
</dbReference>
<evidence type="ECO:0000256" key="4">
    <source>
        <dbReference type="ARBA" id="ARBA00023242"/>
    </source>
</evidence>
<evidence type="ECO:0000256" key="5">
    <source>
        <dbReference type="ARBA" id="ARBA00025741"/>
    </source>
</evidence>
<dbReference type="PROSITE" id="PS50082">
    <property type="entry name" value="WD_REPEATS_2"/>
    <property type="match status" value="2"/>
</dbReference>
<dbReference type="InterPro" id="IPR019775">
    <property type="entry name" value="WD40_repeat_CS"/>
</dbReference>
<dbReference type="PROSITE" id="PS00678">
    <property type="entry name" value="WD_REPEATS_1"/>
    <property type="match status" value="1"/>
</dbReference>
<dbReference type="GO" id="GO:0000118">
    <property type="term" value="C:histone deacetylase complex"/>
    <property type="evidence" value="ECO:0007669"/>
    <property type="project" value="TreeGrafter"/>
</dbReference>
<feature type="compositionally biased region" description="Low complexity" evidence="7">
    <location>
        <begin position="107"/>
        <end position="134"/>
    </location>
</feature>
<dbReference type="PANTHER" id="PTHR22846:SF40">
    <property type="entry name" value="F-BOX-LIKE_WD REPEAT-CONTAINING PROTEIN TBL1XR1"/>
    <property type="match status" value="1"/>
</dbReference>
<dbReference type="PROSITE" id="PS50294">
    <property type="entry name" value="WD_REPEATS_REGION"/>
    <property type="match status" value="2"/>
</dbReference>
<dbReference type="GO" id="GO:0006357">
    <property type="term" value="P:regulation of transcription by RNA polymerase II"/>
    <property type="evidence" value="ECO:0007669"/>
    <property type="project" value="TreeGrafter"/>
</dbReference>
<dbReference type="SUPFAM" id="SSF50978">
    <property type="entry name" value="WD40 repeat-like"/>
    <property type="match status" value="1"/>
</dbReference>
<dbReference type="InterPro" id="IPR006594">
    <property type="entry name" value="LisH"/>
</dbReference>
<dbReference type="Ensembl" id="ENSOMYT00000058177.2">
    <property type="protein sequence ID" value="ENSOMYP00000053475.2"/>
    <property type="gene ID" value="ENSOMYG00000024336.2"/>
</dbReference>
<dbReference type="GeneTree" id="ENSGT00940000153421"/>
<dbReference type="Gene3D" id="2.130.10.10">
    <property type="entry name" value="YVTN repeat-like/Quinoprotein amine dehydrogenase"/>
    <property type="match status" value="1"/>
</dbReference>
<keyword evidence="2 6" id="KW-0853">WD repeat</keyword>
<feature type="repeat" description="WD" evidence="6">
    <location>
        <begin position="164"/>
        <end position="205"/>
    </location>
</feature>
<dbReference type="AlphaFoldDB" id="A0A8C7RKB9"/>
<organism evidence="8 9">
    <name type="scientific">Oncorhynchus mykiss</name>
    <name type="common">Rainbow trout</name>
    <name type="synonym">Salmo gairdneri</name>
    <dbReference type="NCBI Taxonomy" id="8022"/>
    <lineage>
        <taxon>Eukaryota</taxon>
        <taxon>Metazoa</taxon>
        <taxon>Chordata</taxon>
        <taxon>Craniata</taxon>
        <taxon>Vertebrata</taxon>
        <taxon>Euteleostomi</taxon>
        <taxon>Actinopterygii</taxon>
        <taxon>Neopterygii</taxon>
        <taxon>Teleostei</taxon>
        <taxon>Protacanthopterygii</taxon>
        <taxon>Salmoniformes</taxon>
        <taxon>Salmonidae</taxon>
        <taxon>Salmoninae</taxon>
        <taxon>Oncorhynchus</taxon>
    </lineage>
</organism>
<evidence type="ECO:0000256" key="1">
    <source>
        <dbReference type="ARBA" id="ARBA00004123"/>
    </source>
</evidence>
<sequence>MSISSDEVNFLVYRYLQESGFSHSAFTFGIESHISQSNINGALVPPAALISIIQKGLQYVEAEVSINEDGTLFDGRPIESLSLIDAVMPDVVQTRQQAYRDKLAQQQAAQAPPANATNMTANTKNGENTANGEENGAHALANNHADLMEVDGDMEIPQNKAMVLRGHESEVFICAWNPVSDLLASGSGDSTARIWNLSENSTSSSTQLVLRHCIREGGQDVPSNKDVTSLDWNSEGTLLATGSYDGFARIWTKDGNLASTLGQHKGPIFALKWNKKGNFILSAGVDKVRTQQLIHLFWRVLIEMFFFVCFSLQTTIIWDAHTGEAKQQFPFHSAPALDVDWQSNNTFASCSTDMCIHVCKLEALLRPLCGHPLVWM</sequence>
<comment type="similarity">
    <text evidence="5">Belongs to the WD repeat EBI family.</text>
</comment>
<feature type="repeat" description="WD" evidence="6">
    <location>
        <begin position="227"/>
        <end position="251"/>
    </location>
</feature>